<name>A0A8S2XDR2_9BILA</name>
<dbReference type="EMBL" id="CAJOBI010079591">
    <property type="protein sequence ID" value="CAF4492460.1"/>
    <property type="molecule type" value="Genomic_DNA"/>
</dbReference>
<dbReference type="AlphaFoldDB" id="A0A8S2XDR2"/>
<evidence type="ECO:0000313" key="2">
    <source>
        <dbReference type="Proteomes" id="UP000676336"/>
    </source>
</evidence>
<proteinExistence type="predicted"/>
<gene>
    <name evidence="1" type="ORF">SMN809_LOCUS34535</name>
</gene>
<organism evidence="1 2">
    <name type="scientific">Rotaria magnacalcarata</name>
    <dbReference type="NCBI Taxonomy" id="392030"/>
    <lineage>
        <taxon>Eukaryota</taxon>
        <taxon>Metazoa</taxon>
        <taxon>Spiralia</taxon>
        <taxon>Gnathifera</taxon>
        <taxon>Rotifera</taxon>
        <taxon>Eurotatoria</taxon>
        <taxon>Bdelloidea</taxon>
        <taxon>Philodinida</taxon>
        <taxon>Philodinidae</taxon>
        <taxon>Rotaria</taxon>
    </lineage>
</organism>
<accession>A0A8S2XDR2</accession>
<reference evidence="1" key="1">
    <citation type="submission" date="2021-02" db="EMBL/GenBank/DDBJ databases">
        <authorList>
            <person name="Nowell W R."/>
        </authorList>
    </citation>
    <scope>NUCLEOTIDE SEQUENCE</scope>
</reference>
<protein>
    <submittedName>
        <fullName evidence="1">Uncharacterized protein</fullName>
    </submittedName>
</protein>
<feature type="non-terminal residue" evidence="1">
    <location>
        <position position="1"/>
    </location>
</feature>
<dbReference type="Proteomes" id="UP000676336">
    <property type="component" value="Unassembled WGS sequence"/>
</dbReference>
<evidence type="ECO:0000313" key="1">
    <source>
        <dbReference type="EMBL" id="CAF4492460.1"/>
    </source>
</evidence>
<comment type="caution">
    <text evidence="1">The sequence shown here is derived from an EMBL/GenBank/DDBJ whole genome shotgun (WGS) entry which is preliminary data.</text>
</comment>
<sequence length="40" mass="4907">WLNDRNILLGREEFQFRIKENDTSEHSETNDQWLSLMNNL</sequence>